<keyword evidence="1" id="KW-0012">Acyltransferase</keyword>
<comment type="catalytic activity">
    <reaction evidence="1">
        <text>D-glucosamine 6-phosphate + acetyl-CoA = N-acetyl-D-glucosamine 6-phosphate + CoA + H(+)</text>
        <dbReference type="Rhea" id="RHEA:10292"/>
        <dbReference type="ChEBI" id="CHEBI:15378"/>
        <dbReference type="ChEBI" id="CHEBI:57287"/>
        <dbReference type="ChEBI" id="CHEBI:57288"/>
        <dbReference type="ChEBI" id="CHEBI:57513"/>
        <dbReference type="ChEBI" id="CHEBI:58725"/>
        <dbReference type="EC" id="2.3.1.4"/>
    </reaction>
</comment>
<comment type="similarity">
    <text evidence="1">Belongs to the acetyltransferase family. GNA1 subfamily.</text>
</comment>
<keyword evidence="4" id="KW-1185">Reference proteome</keyword>
<protein>
    <recommendedName>
        <fullName evidence="1">Glucosamine 6-phosphate N-acetyltransferase</fullName>
        <ecNumber evidence="1">2.3.1.4</ecNumber>
    </recommendedName>
</protein>
<dbReference type="PROSITE" id="PS51186">
    <property type="entry name" value="GNAT"/>
    <property type="match status" value="1"/>
</dbReference>
<dbReference type="EC" id="2.3.1.4" evidence="1"/>
<dbReference type="OrthoDB" id="329272at2759"/>
<proteinExistence type="inferred from homology"/>
<dbReference type="CDD" id="cd04301">
    <property type="entry name" value="NAT_SF"/>
    <property type="match status" value="1"/>
</dbReference>
<dbReference type="PANTHER" id="PTHR13355:SF11">
    <property type="entry name" value="GLUCOSAMINE 6-PHOSPHATE N-ACETYLTRANSFERASE"/>
    <property type="match status" value="1"/>
</dbReference>
<dbReference type="GO" id="GO:0006048">
    <property type="term" value="P:UDP-N-acetylglucosamine biosynthetic process"/>
    <property type="evidence" value="ECO:0007669"/>
    <property type="project" value="UniProtKB-UniRule"/>
</dbReference>
<sequence length="167" mass="19126">MPFVVRSSQDKGSALFRDAVSIRMRVFVQEQGVPVSIEQDDHNPSDIHFVLYEEDDPQQQQQHQQQRKSYPVGAARLRVVKHCGIHAYDAPVAKVERVCVLKPYRGKQCGVLLMRAVEKYAREKMGVSKLVLHSQTSVKNFYKNLGYYETSGEFIKADILHLTMSNM</sequence>
<accession>A0A061J931</accession>
<evidence type="ECO:0000256" key="1">
    <source>
        <dbReference type="RuleBase" id="RU365086"/>
    </source>
</evidence>
<keyword evidence="1 3" id="KW-0808">Transferase</keyword>
<evidence type="ECO:0000313" key="3">
    <source>
        <dbReference type="EMBL" id="ESL11419.1"/>
    </source>
</evidence>
<gene>
    <name evidence="3" type="ORF">TRSC58_00829</name>
</gene>
<dbReference type="InterPro" id="IPR016181">
    <property type="entry name" value="Acyl_CoA_acyltransferase"/>
</dbReference>
<feature type="domain" description="N-acetyltransferase" evidence="2">
    <location>
        <begin position="22"/>
        <end position="167"/>
    </location>
</feature>
<dbReference type="SUPFAM" id="SSF55729">
    <property type="entry name" value="Acyl-CoA N-acyltransferases (Nat)"/>
    <property type="match status" value="1"/>
</dbReference>
<dbReference type="Pfam" id="PF13673">
    <property type="entry name" value="Acetyltransf_10"/>
    <property type="match status" value="1"/>
</dbReference>
<dbReference type="InterPro" id="IPR000182">
    <property type="entry name" value="GNAT_dom"/>
</dbReference>
<organism evidence="3 4">
    <name type="scientific">Trypanosoma rangeli SC58</name>
    <dbReference type="NCBI Taxonomy" id="429131"/>
    <lineage>
        <taxon>Eukaryota</taxon>
        <taxon>Discoba</taxon>
        <taxon>Euglenozoa</taxon>
        <taxon>Kinetoplastea</taxon>
        <taxon>Metakinetoplastina</taxon>
        <taxon>Trypanosomatida</taxon>
        <taxon>Trypanosomatidae</taxon>
        <taxon>Trypanosoma</taxon>
        <taxon>Herpetosoma</taxon>
    </lineage>
</organism>
<dbReference type="PANTHER" id="PTHR13355">
    <property type="entry name" value="GLUCOSAMINE 6-PHOSPHATE N-ACETYLTRANSFERASE"/>
    <property type="match status" value="1"/>
</dbReference>
<dbReference type="EMBL" id="AUPL01000829">
    <property type="protein sequence ID" value="ESL11419.1"/>
    <property type="molecule type" value="Genomic_DNA"/>
</dbReference>
<evidence type="ECO:0000259" key="2">
    <source>
        <dbReference type="PROSITE" id="PS51186"/>
    </source>
</evidence>
<dbReference type="AlphaFoldDB" id="A0A061J931"/>
<reference evidence="3 4" key="1">
    <citation type="submission" date="2013-07" db="EMBL/GenBank/DDBJ databases">
        <authorList>
            <person name="Stoco P.H."/>
            <person name="Wagner G."/>
            <person name="Gerber A."/>
            <person name="Zaha A."/>
            <person name="Thompson C."/>
            <person name="Bartholomeu D.C."/>
            <person name="Luckemeyer D.D."/>
            <person name="Bahia D."/>
            <person name="Loreto E."/>
            <person name="Prestes E.B."/>
            <person name="Lima F.M."/>
            <person name="Rodrigues-Luiz G."/>
            <person name="Vallejo G.A."/>
            <person name="Filho J.F."/>
            <person name="Monteiro K.M."/>
            <person name="Tyler K.M."/>
            <person name="de Almeida L.G."/>
            <person name="Ortiz M.F."/>
            <person name="Siervo M.A."/>
            <person name="de Moraes M.H."/>
            <person name="Cunha O.L."/>
            <person name="Mendonca-Neto R."/>
            <person name="Silva R."/>
            <person name="Teixeira S.M."/>
            <person name="Murta S.M."/>
            <person name="Sincero T.C."/>
            <person name="Mendes T.A."/>
            <person name="Urmenyi T.P."/>
            <person name="Silva V.G."/>
            <person name="da Rocha W.D."/>
            <person name="Andersson B."/>
            <person name="Romanha A.J."/>
            <person name="Steindel M."/>
            <person name="de Vasconcelos A.T."/>
            <person name="Grisard E.C."/>
        </authorList>
    </citation>
    <scope>NUCLEOTIDE SEQUENCE [LARGE SCALE GENOMIC DNA]</scope>
    <source>
        <strain evidence="3 4">SC58</strain>
    </source>
</reference>
<dbReference type="InterPro" id="IPR039143">
    <property type="entry name" value="GNPNAT1-like"/>
</dbReference>
<dbReference type="VEuPathDB" id="TriTrypDB:TRSC58_00829"/>
<dbReference type="UniPathway" id="UPA00113">
    <property type="reaction ID" value="UER00529"/>
</dbReference>
<name>A0A061J931_TRYRA</name>
<evidence type="ECO:0000313" key="4">
    <source>
        <dbReference type="Proteomes" id="UP000031737"/>
    </source>
</evidence>
<dbReference type="Gene3D" id="3.40.630.30">
    <property type="match status" value="1"/>
</dbReference>
<dbReference type="GO" id="GO:0004343">
    <property type="term" value="F:glucosamine 6-phosphate N-acetyltransferase activity"/>
    <property type="evidence" value="ECO:0007669"/>
    <property type="project" value="UniProtKB-UniRule"/>
</dbReference>
<dbReference type="Proteomes" id="UP000031737">
    <property type="component" value="Unassembled WGS sequence"/>
</dbReference>
<comment type="caution">
    <text evidence="3">The sequence shown here is derived from an EMBL/GenBank/DDBJ whole genome shotgun (WGS) entry which is preliminary data.</text>
</comment>
<comment type="pathway">
    <text evidence="1">Nucleotide-sugar biosynthesis; UDP-N-acetyl-alpha-D-glucosamine biosynthesis; N-acetyl-alpha-D-glucosamine 1-phosphate from alpha-D-glucosamine 6-phosphate (route I): step 1/2.</text>
</comment>